<dbReference type="AlphaFoldDB" id="A0AA96WLM0"/>
<gene>
    <name evidence="1" type="ORF">HJG54_17845</name>
</gene>
<proteinExistence type="predicted"/>
<name>A0AA96WLM0_9CYAN</name>
<evidence type="ECO:0000313" key="1">
    <source>
        <dbReference type="EMBL" id="WNZ24531.1"/>
    </source>
</evidence>
<reference evidence="1" key="1">
    <citation type="submission" date="2020-05" db="EMBL/GenBank/DDBJ databases">
        <authorList>
            <person name="Zhu T."/>
            <person name="Keshari N."/>
            <person name="Lu X."/>
        </authorList>
    </citation>
    <scope>NUCLEOTIDE SEQUENCE</scope>
    <source>
        <strain evidence="1">NK1-12</strain>
    </source>
</reference>
<sequence length="139" mass="15500">MSKSNLSLDFSEPIAIFSDSRISKEELSAFLRSIGAVSGESSSFLGRLSEQDKHIWISISNEELEYLEVSTREAVAQHLKDEPKTCIVLELSSATGTEQLMIKFATAFAENWSCVILGFTEGSKIYTVQELRKDLESEI</sequence>
<dbReference type="RefSeq" id="WP_316430375.1">
    <property type="nucleotide sequence ID" value="NZ_CP053586.1"/>
</dbReference>
<dbReference type="EMBL" id="CP053586">
    <property type="protein sequence ID" value="WNZ24531.1"/>
    <property type="molecule type" value="Genomic_DNA"/>
</dbReference>
<protein>
    <submittedName>
        <fullName evidence="1">Uncharacterized protein</fullName>
    </submittedName>
</protein>
<organism evidence="1">
    <name type="scientific">Leptolyngbya sp. NK1-12</name>
    <dbReference type="NCBI Taxonomy" id="2547451"/>
    <lineage>
        <taxon>Bacteria</taxon>
        <taxon>Bacillati</taxon>
        <taxon>Cyanobacteriota</taxon>
        <taxon>Cyanophyceae</taxon>
        <taxon>Leptolyngbyales</taxon>
        <taxon>Leptolyngbyaceae</taxon>
        <taxon>Leptolyngbya group</taxon>
        <taxon>Leptolyngbya</taxon>
    </lineage>
</organism>
<accession>A0AA96WLM0</accession>